<proteinExistence type="predicted"/>
<sequence length="111" mass="13194">MINMTTEFWIEKGWGESVDNATIEDTNVAIEEIIKISKEHGTFWVGHNDKEYVLEIHKDLDLFLIYGKNQDKKIQTKFVNWDECRHFLEMYFSKDFLGLKEQIKLKAFSNS</sequence>
<gene>
    <name evidence="1" type="ORF">B0A64_21150</name>
</gene>
<keyword evidence="2" id="KW-1185">Reference proteome</keyword>
<name>A0A227NPB6_9FLAO</name>
<dbReference type="AlphaFoldDB" id="A0A227NPB6"/>
<protein>
    <submittedName>
        <fullName evidence="1">Uncharacterized protein</fullName>
    </submittedName>
</protein>
<evidence type="ECO:0000313" key="2">
    <source>
        <dbReference type="Proteomes" id="UP000214684"/>
    </source>
</evidence>
<dbReference type="EMBL" id="MUGS01000060">
    <property type="protein sequence ID" value="OXE99612.1"/>
    <property type="molecule type" value="Genomic_DNA"/>
</dbReference>
<evidence type="ECO:0000313" key="1">
    <source>
        <dbReference type="EMBL" id="OXE99612.1"/>
    </source>
</evidence>
<dbReference type="Proteomes" id="UP000214684">
    <property type="component" value="Unassembled WGS sequence"/>
</dbReference>
<reference evidence="1 2" key="1">
    <citation type="submission" date="2016-11" db="EMBL/GenBank/DDBJ databases">
        <title>Whole genomes of Flavobacteriaceae.</title>
        <authorList>
            <person name="Stine C."/>
            <person name="Li C."/>
            <person name="Tadesse D."/>
        </authorList>
    </citation>
    <scope>NUCLEOTIDE SEQUENCE [LARGE SCALE GENOMIC DNA]</scope>
    <source>
        <strain evidence="1 2">DSM 24704</strain>
    </source>
</reference>
<accession>A0A227NPB6</accession>
<comment type="caution">
    <text evidence="1">The sequence shown here is derived from an EMBL/GenBank/DDBJ whole genome shotgun (WGS) entry which is preliminary data.</text>
</comment>
<organism evidence="1 2">
    <name type="scientific">Flavobacterium araucananum</name>
    <dbReference type="NCBI Taxonomy" id="946678"/>
    <lineage>
        <taxon>Bacteria</taxon>
        <taxon>Pseudomonadati</taxon>
        <taxon>Bacteroidota</taxon>
        <taxon>Flavobacteriia</taxon>
        <taxon>Flavobacteriales</taxon>
        <taxon>Flavobacteriaceae</taxon>
        <taxon>Flavobacterium</taxon>
    </lineage>
</organism>